<dbReference type="SUPFAM" id="SSF52540">
    <property type="entry name" value="P-loop containing nucleoside triphosphate hydrolases"/>
    <property type="match status" value="1"/>
</dbReference>
<keyword evidence="2" id="KW-0862">Zinc</keyword>
<dbReference type="STRING" id="1149755.A0A2J6S3C0"/>
<dbReference type="SUPFAM" id="SSF57667">
    <property type="entry name" value="beta-beta-alpha zinc fingers"/>
    <property type="match status" value="1"/>
</dbReference>
<proteinExistence type="predicted"/>
<dbReference type="Gene3D" id="3.40.50.300">
    <property type="entry name" value="P-loop containing nucleotide triphosphate hydrolases"/>
    <property type="match status" value="1"/>
</dbReference>
<keyword evidence="6" id="KW-1185">Reference proteome</keyword>
<protein>
    <recommendedName>
        <fullName evidence="4">C2H2-type domain-containing protein</fullName>
    </recommendedName>
</protein>
<feature type="domain" description="C2H2-type" evidence="4">
    <location>
        <begin position="892"/>
        <end position="920"/>
    </location>
</feature>
<dbReference type="Pfam" id="PF24883">
    <property type="entry name" value="NPHP3_N"/>
    <property type="match status" value="1"/>
</dbReference>
<dbReference type="PANTHER" id="PTHR10039:SF14">
    <property type="entry name" value="NACHT DOMAIN-CONTAINING PROTEIN"/>
    <property type="match status" value="1"/>
</dbReference>
<name>A0A2J6S3C0_HYAVF</name>
<dbReference type="Pfam" id="PF24809">
    <property type="entry name" value="DUF7708"/>
    <property type="match status" value="1"/>
</dbReference>
<dbReference type="InterPro" id="IPR054471">
    <property type="entry name" value="GPIID_WHD"/>
</dbReference>
<keyword evidence="2" id="KW-0479">Metal-binding</keyword>
<keyword evidence="1" id="KW-0677">Repeat</keyword>
<dbReference type="Proteomes" id="UP000235786">
    <property type="component" value="Unassembled WGS sequence"/>
</dbReference>
<sequence length="962" mass="109977">MPSPIDSNFQQALANFSKRLTKQEVDDFKFSSISDVLEAVEEIQAEQGRRKELMNLTRIRRFLEAMDQYSKVIEVFLNASSMLCFVWGPMKFCLQVASAWADAFDTLLDAYQQLAENIPLLEQYQSLFETNPRMVSILAVIYEDILEFHQTALRVFKRPTWKQLFRSAWKDFKTRFQHILTDLATHQALIERQASIIQIEEARAERAHVRNQFALIEEAAEKKKQLDVVNWLAAVDSVLDQESAAAIRREYPSTGKWILQDPEIKIWMDPSNPMVPIMWLNGIPGAGKTILASLIVEECMQLDSINVIYFYCNYQDTQRKSFLSLARAMLAQLLKHDGTLLSYLYESCVSSGQVSLVSTQLCAEMLETCLKTMSKVYIVVDGIDECDVAERKSIISFFTSLIEKVERYATPGNIRALFVSQYENDIRKLLRSASVLSLTDSHNKSDIESYATQWSSKIQNKFKVNDDTKKYIMSTVSDGSDGMFLFAKLVLTNLLAQTTREELYRELQPSTFPKGFEQAYARIVARVYQNPNLAERNTAQRLLGWIACSKRPLKWHEIQGAVSMNSQEGTVDFENRRLCTHVKDICGSLIDVLPGDRVQLVHGTAKSYLTHNDYVKIHSEEHKLAILCLQYLLFDCFSPSLSDEAIKDYTMNGYYAFEDYAILHWVDHLEASIPYLLSSSVESTDDIALAVNNFQDAYGANNASRNDISQELKDKCKHIEHTDFYDNLLLLVSSTRKSRAKQEKFDALGEFGQVISKNRTILEGFRASEVLDLATKDKLEQYYGTFWHKCPRHACSYFHEGFLNGAHRDNHVNRHEKPFFCTESSCPRSHYGFSTEKELKKHKNVNHLDSSMLFPKIKKPPAKHVCDLCSKEFSRAHNLSAHKRSHLGDRPYDCKICGKAFVRRYDRERHVEKLHPGRVSEVGESSQETLVPPDSEVHDEVESGPGKSLLLQGSDSGSDVVK</sequence>
<dbReference type="AlphaFoldDB" id="A0A2J6S3C0"/>
<dbReference type="EMBL" id="KZ613940">
    <property type="protein sequence ID" value="PMD45269.1"/>
    <property type="molecule type" value="Genomic_DNA"/>
</dbReference>
<dbReference type="PROSITE" id="PS00028">
    <property type="entry name" value="ZINC_FINGER_C2H2_1"/>
    <property type="match status" value="2"/>
</dbReference>
<dbReference type="OrthoDB" id="21416at2759"/>
<evidence type="ECO:0000256" key="3">
    <source>
        <dbReference type="SAM" id="MobiDB-lite"/>
    </source>
</evidence>
<organism evidence="5 6">
    <name type="scientific">Hyaloscypha variabilis (strain UAMH 11265 / GT02V1 / F)</name>
    <name type="common">Meliniomyces variabilis</name>
    <dbReference type="NCBI Taxonomy" id="1149755"/>
    <lineage>
        <taxon>Eukaryota</taxon>
        <taxon>Fungi</taxon>
        <taxon>Dikarya</taxon>
        <taxon>Ascomycota</taxon>
        <taxon>Pezizomycotina</taxon>
        <taxon>Leotiomycetes</taxon>
        <taxon>Helotiales</taxon>
        <taxon>Hyaloscyphaceae</taxon>
        <taxon>Hyaloscypha</taxon>
        <taxon>Hyaloscypha variabilis</taxon>
    </lineage>
</organism>
<dbReference type="InterPro" id="IPR056125">
    <property type="entry name" value="DUF7708"/>
</dbReference>
<feature type="domain" description="C2H2-type" evidence="4">
    <location>
        <begin position="864"/>
        <end position="891"/>
    </location>
</feature>
<feature type="region of interest" description="Disordered" evidence="3">
    <location>
        <begin position="916"/>
        <end position="962"/>
    </location>
</feature>
<dbReference type="PROSITE" id="PS50157">
    <property type="entry name" value="ZINC_FINGER_C2H2_2"/>
    <property type="match status" value="2"/>
</dbReference>
<evidence type="ECO:0000256" key="2">
    <source>
        <dbReference type="PROSITE-ProRule" id="PRU00042"/>
    </source>
</evidence>
<evidence type="ECO:0000313" key="5">
    <source>
        <dbReference type="EMBL" id="PMD45269.1"/>
    </source>
</evidence>
<evidence type="ECO:0000256" key="1">
    <source>
        <dbReference type="ARBA" id="ARBA00022737"/>
    </source>
</evidence>
<dbReference type="SMART" id="SM00355">
    <property type="entry name" value="ZnF_C2H2"/>
    <property type="match status" value="3"/>
</dbReference>
<keyword evidence="2" id="KW-0863">Zinc-finger</keyword>
<dbReference type="GO" id="GO:0008270">
    <property type="term" value="F:zinc ion binding"/>
    <property type="evidence" value="ECO:0007669"/>
    <property type="project" value="UniProtKB-KW"/>
</dbReference>
<gene>
    <name evidence="5" type="ORF">L207DRAFT_508179</name>
</gene>
<dbReference type="Pfam" id="PF22939">
    <property type="entry name" value="WHD_GPIID"/>
    <property type="match status" value="1"/>
</dbReference>
<dbReference type="InterPro" id="IPR036236">
    <property type="entry name" value="Znf_C2H2_sf"/>
</dbReference>
<dbReference type="InterPro" id="IPR056884">
    <property type="entry name" value="NPHP3-like_N"/>
</dbReference>
<dbReference type="PANTHER" id="PTHR10039">
    <property type="entry name" value="AMELOGENIN"/>
    <property type="match status" value="1"/>
</dbReference>
<reference evidence="5 6" key="1">
    <citation type="submission" date="2016-04" db="EMBL/GenBank/DDBJ databases">
        <title>A degradative enzymes factory behind the ericoid mycorrhizal symbiosis.</title>
        <authorList>
            <consortium name="DOE Joint Genome Institute"/>
            <person name="Martino E."/>
            <person name="Morin E."/>
            <person name="Grelet G."/>
            <person name="Kuo A."/>
            <person name="Kohler A."/>
            <person name="Daghino S."/>
            <person name="Barry K."/>
            <person name="Choi C."/>
            <person name="Cichocki N."/>
            <person name="Clum A."/>
            <person name="Copeland A."/>
            <person name="Hainaut M."/>
            <person name="Haridas S."/>
            <person name="Labutti K."/>
            <person name="Lindquist E."/>
            <person name="Lipzen A."/>
            <person name="Khouja H.-R."/>
            <person name="Murat C."/>
            <person name="Ohm R."/>
            <person name="Olson A."/>
            <person name="Spatafora J."/>
            <person name="Veneault-Fourrey C."/>
            <person name="Henrissat B."/>
            <person name="Grigoriev I."/>
            <person name="Martin F."/>
            <person name="Perotto S."/>
        </authorList>
    </citation>
    <scope>NUCLEOTIDE SEQUENCE [LARGE SCALE GENOMIC DNA]</scope>
    <source>
        <strain evidence="5 6">F</strain>
    </source>
</reference>
<accession>A0A2J6S3C0</accession>
<evidence type="ECO:0000259" key="4">
    <source>
        <dbReference type="PROSITE" id="PS50157"/>
    </source>
</evidence>
<dbReference type="InterPro" id="IPR027417">
    <property type="entry name" value="P-loop_NTPase"/>
</dbReference>
<feature type="compositionally biased region" description="Low complexity" evidence="3">
    <location>
        <begin position="948"/>
        <end position="962"/>
    </location>
</feature>
<evidence type="ECO:0000313" key="6">
    <source>
        <dbReference type="Proteomes" id="UP000235786"/>
    </source>
</evidence>
<dbReference type="Pfam" id="PF00096">
    <property type="entry name" value="zf-C2H2"/>
    <property type="match status" value="2"/>
</dbReference>
<dbReference type="InterPro" id="IPR013087">
    <property type="entry name" value="Znf_C2H2_type"/>
</dbReference>
<dbReference type="Gene3D" id="3.30.160.60">
    <property type="entry name" value="Classic Zinc Finger"/>
    <property type="match status" value="2"/>
</dbReference>